<sequence>MKRKRVFSTCGCVLAMGMAISAVSVQAAVYSSIQSSVTKPQAQAGDGLFDYCSDEVKEFAKNFNKDEVFSLAYRQDGETRIDVATFDADEIQAFFDAMSSIKVKNVTTERSSDCDDIFYFTFADASAYRISFNGHHLEANGLCYEISGDEELWKLANALLKNGDDENDQIDNLETKNQDDTDKSGVINSKNGNEGVKNPGIGGIVGNIGNDAKNNNTNGDAADFADPDAVVSYTLTSIVDQETNETVARCYAPSDYTIEHQIMWWGDGKWQSPASPVQVQIQASDSNMMYQMAYMSDVQYMYDEMYAQQGLYEEGALFYNTYPQLTPMYASGYADFIISSLVTDTDITIEAEEEVTAEQEDILTELAQQCYDEQQTAVQSGGLVVIDGVACTASDRTYSFMLDGIDYRAKVVTMTKIIQFSMTQAAGYSDTYYVWNAPYTYIYMTPTAAFEKGLNDFNLFMLNTKVSDGFIIASSNLSTQLIAQISNGTQSTQTPGDYFKSEMEKQPDTYDTESFCDYILSQNAYETSDGSTIKLPNIYDYVYEGDDGKIYAGNTADQPAGSTRLYAK</sequence>
<feature type="chain" id="PRO_5041945872" evidence="2">
    <location>
        <begin position="28"/>
        <end position="568"/>
    </location>
</feature>
<evidence type="ECO:0000313" key="4">
    <source>
        <dbReference type="Proteomes" id="UP001198200"/>
    </source>
</evidence>
<dbReference type="RefSeq" id="WP_308730808.1">
    <property type="nucleotide sequence ID" value="NZ_JAJEQN010000001.1"/>
</dbReference>
<protein>
    <submittedName>
        <fullName evidence="3">Uncharacterized protein</fullName>
    </submittedName>
</protein>
<evidence type="ECO:0000256" key="2">
    <source>
        <dbReference type="SAM" id="SignalP"/>
    </source>
</evidence>
<comment type="caution">
    <text evidence="3">The sequence shown here is derived from an EMBL/GenBank/DDBJ whole genome shotgun (WGS) entry which is preliminary data.</text>
</comment>
<gene>
    <name evidence="3" type="ORF">LKD48_00420</name>
</gene>
<feature type="signal peptide" evidence="2">
    <location>
        <begin position="1"/>
        <end position="27"/>
    </location>
</feature>
<evidence type="ECO:0000313" key="3">
    <source>
        <dbReference type="EMBL" id="MCC2220113.1"/>
    </source>
</evidence>
<proteinExistence type="predicted"/>
<reference evidence="3 4" key="1">
    <citation type="submission" date="2021-10" db="EMBL/GenBank/DDBJ databases">
        <title>Anaerobic single-cell dispensing facilitates the cultivation of human gut bacteria.</title>
        <authorList>
            <person name="Afrizal A."/>
        </authorList>
    </citation>
    <scope>NUCLEOTIDE SEQUENCE [LARGE SCALE GENOMIC DNA]</scope>
    <source>
        <strain evidence="3 4">CLA-AA-H224</strain>
    </source>
</reference>
<feature type="region of interest" description="Disordered" evidence="1">
    <location>
        <begin position="166"/>
        <end position="202"/>
    </location>
</feature>
<keyword evidence="4" id="KW-1185">Reference proteome</keyword>
<accession>A0AAE3E0T5</accession>
<evidence type="ECO:0000256" key="1">
    <source>
        <dbReference type="SAM" id="MobiDB-lite"/>
    </source>
</evidence>
<organism evidence="3 4">
    <name type="scientific">Anthropogastromicrobium aceti</name>
    <dbReference type="NCBI Taxonomy" id="2981768"/>
    <lineage>
        <taxon>Bacteria</taxon>
        <taxon>Bacillati</taxon>
        <taxon>Bacillota</taxon>
        <taxon>Clostridia</taxon>
        <taxon>Lachnospirales</taxon>
        <taxon>Lachnospiraceae</taxon>
        <taxon>Anthropogastromicrobium</taxon>
    </lineage>
</organism>
<dbReference type="AlphaFoldDB" id="A0AAE3E0T5"/>
<name>A0AAE3E0T5_9FIRM</name>
<feature type="compositionally biased region" description="Basic and acidic residues" evidence="1">
    <location>
        <begin position="173"/>
        <end position="183"/>
    </location>
</feature>
<dbReference type="Proteomes" id="UP001198200">
    <property type="component" value="Unassembled WGS sequence"/>
</dbReference>
<keyword evidence="2" id="KW-0732">Signal</keyword>
<dbReference type="EMBL" id="JAJEQN010000001">
    <property type="protein sequence ID" value="MCC2220113.1"/>
    <property type="molecule type" value="Genomic_DNA"/>
</dbReference>